<evidence type="ECO:0000259" key="1">
    <source>
        <dbReference type="Pfam" id="PF01243"/>
    </source>
</evidence>
<dbReference type="eggNOG" id="COG3576">
    <property type="taxonomic scope" value="Bacteria"/>
</dbReference>
<comment type="caution">
    <text evidence="2">The sequence shown here is derived from an EMBL/GenBank/DDBJ whole genome shotgun (WGS) entry which is preliminary data.</text>
</comment>
<dbReference type="OrthoDB" id="595289at2"/>
<dbReference type="EMBL" id="ACYG01000019">
    <property type="protein sequence ID" value="EEV18101.1"/>
    <property type="molecule type" value="Genomic_DNA"/>
</dbReference>
<protein>
    <submittedName>
        <fullName evidence="2">Pyridoxamine 5'-phosphate oxidase family protein</fullName>
    </submittedName>
</protein>
<keyword evidence="3" id="KW-1185">Reference proteome</keyword>
<evidence type="ECO:0000313" key="3">
    <source>
        <dbReference type="Proteomes" id="UP000005709"/>
    </source>
</evidence>
<dbReference type="AlphaFoldDB" id="C8PG63"/>
<dbReference type="STRING" id="824.CGRAC_1185"/>
<name>C8PG63_9BACT</name>
<gene>
    <name evidence="2" type="ORF">CAMGR0001_0856</name>
</gene>
<dbReference type="InterPro" id="IPR011576">
    <property type="entry name" value="Pyridox_Oxase_N"/>
</dbReference>
<proteinExistence type="predicted"/>
<dbReference type="RefSeq" id="WP_005870391.1">
    <property type="nucleotide sequence ID" value="NZ_ACYG01000019.1"/>
</dbReference>
<organism evidence="2 3">
    <name type="scientific">Campylobacter gracilis RM3268</name>
    <dbReference type="NCBI Taxonomy" id="553220"/>
    <lineage>
        <taxon>Bacteria</taxon>
        <taxon>Pseudomonadati</taxon>
        <taxon>Campylobacterota</taxon>
        <taxon>Epsilonproteobacteria</taxon>
        <taxon>Campylobacterales</taxon>
        <taxon>Campylobacteraceae</taxon>
        <taxon>Campylobacter</taxon>
    </lineage>
</organism>
<evidence type="ECO:0000313" key="2">
    <source>
        <dbReference type="EMBL" id="EEV18101.1"/>
    </source>
</evidence>
<accession>C8PG63</accession>
<dbReference type="Pfam" id="PF01243">
    <property type="entry name" value="PNPOx_N"/>
    <property type="match status" value="1"/>
</dbReference>
<sequence>MFSKEFLEILNYECAVGIATCAHGEAHISNTWNRYLVIKGDRILIPAAGMKKTQSNVEANPNVELSVATKELAGRFGAGRGFVVKGTARFIDSGAEFEETKAKFPFATRLLEITASSVKQVL</sequence>
<reference evidence="2 3" key="1">
    <citation type="submission" date="2009-07" db="EMBL/GenBank/DDBJ databases">
        <authorList>
            <person name="Madupu R."/>
            <person name="Sebastian Y."/>
            <person name="Durkin A.S."/>
            <person name="Torralba M."/>
            <person name="Methe B."/>
            <person name="Sutton G.G."/>
            <person name="Strausberg R.L."/>
            <person name="Nelson K.E."/>
        </authorList>
    </citation>
    <scope>NUCLEOTIDE SEQUENCE [LARGE SCALE GENOMIC DNA]</scope>
    <source>
        <strain evidence="2 3">RM3268</strain>
    </source>
</reference>
<dbReference type="SUPFAM" id="SSF50475">
    <property type="entry name" value="FMN-binding split barrel"/>
    <property type="match status" value="1"/>
</dbReference>
<dbReference type="InterPro" id="IPR012349">
    <property type="entry name" value="Split_barrel_FMN-bd"/>
</dbReference>
<dbReference type="Proteomes" id="UP000005709">
    <property type="component" value="Unassembled WGS sequence"/>
</dbReference>
<dbReference type="Gene3D" id="2.30.110.10">
    <property type="entry name" value="Electron Transport, Fmn-binding Protein, Chain A"/>
    <property type="match status" value="1"/>
</dbReference>
<feature type="domain" description="Pyridoxamine 5'-phosphate oxidase N-terminal" evidence="1">
    <location>
        <begin position="3"/>
        <end position="120"/>
    </location>
</feature>